<evidence type="ECO:0000256" key="1">
    <source>
        <dbReference type="SAM" id="MobiDB-lite"/>
    </source>
</evidence>
<comment type="caution">
    <text evidence="2">The sequence shown here is derived from an EMBL/GenBank/DDBJ whole genome shotgun (WGS) entry which is preliminary data.</text>
</comment>
<proteinExistence type="predicted"/>
<dbReference type="AlphaFoldDB" id="G2GBU2"/>
<gene>
    <name evidence="2" type="ORF">SZN_14898</name>
</gene>
<feature type="compositionally biased region" description="Basic and acidic residues" evidence="1">
    <location>
        <begin position="1"/>
        <end position="12"/>
    </location>
</feature>
<dbReference type="EMBL" id="AGBF01000039">
    <property type="protein sequence ID" value="EGX59046.1"/>
    <property type="molecule type" value="Genomic_DNA"/>
</dbReference>
<name>G2GBU2_9ACTN</name>
<accession>G2GBU2</accession>
<organism evidence="2 3">
    <name type="scientific">Streptomyces zinciresistens K42</name>
    <dbReference type="NCBI Taxonomy" id="700597"/>
    <lineage>
        <taxon>Bacteria</taxon>
        <taxon>Bacillati</taxon>
        <taxon>Actinomycetota</taxon>
        <taxon>Actinomycetes</taxon>
        <taxon>Kitasatosporales</taxon>
        <taxon>Streptomycetaceae</taxon>
        <taxon>Streptomyces</taxon>
    </lineage>
</organism>
<feature type="region of interest" description="Disordered" evidence="1">
    <location>
        <begin position="1"/>
        <end position="38"/>
    </location>
</feature>
<reference evidence="2 3" key="1">
    <citation type="submission" date="2011-08" db="EMBL/GenBank/DDBJ databases">
        <authorList>
            <person name="Lin Y."/>
            <person name="Hao X."/>
            <person name="Johnstone L."/>
            <person name="Miller S.J."/>
            <person name="Wei G."/>
            <person name="Rensing C."/>
        </authorList>
    </citation>
    <scope>NUCLEOTIDE SEQUENCE [LARGE SCALE GENOMIC DNA]</scope>
    <source>
        <strain evidence="2 3">K42</strain>
    </source>
</reference>
<dbReference type="Proteomes" id="UP000004217">
    <property type="component" value="Unassembled WGS sequence"/>
</dbReference>
<keyword evidence="3" id="KW-1185">Reference proteome</keyword>
<evidence type="ECO:0000313" key="2">
    <source>
        <dbReference type="EMBL" id="EGX59046.1"/>
    </source>
</evidence>
<evidence type="ECO:0000313" key="3">
    <source>
        <dbReference type="Proteomes" id="UP000004217"/>
    </source>
</evidence>
<sequence length="38" mass="4053">MRGGHLPRDGAGHEGVGGQRKVRTVLLETADGKDRDLP</sequence>
<protein>
    <submittedName>
        <fullName evidence="2">Uncharacterized protein</fullName>
    </submittedName>
</protein>